<sequence>MCVRSTAWRSERGARFECESVRCSHLTYACEQNAHAYCICCRGIKLSGCTPVYAHIGCPPVGGRVLASGAALPARAYKRHFLRTVTTPWEIVNGFGSLRGVDRLLTGFLLETGLSLSSYGTRFKL</sequence>
<accession>A0A4C1USB9</accession>
<keyword evidence="2" id="KW-1185">Reference proteome</keyword>
<reference evidence="1 2" key="1">
    <citation type="journal article" date="2019" name="Commun. Biol.">
        <title>The bagworm genome reveals a unique fibroin gene that provides high tensile strength.</title>
        <authorList>
            <person name="Kono N."/>
            <person name="Nakamura H."/>
            <person name="Ohtoshi R."/>
            <person name="Tomita M."/>
            <person name="Numata K."/>
            <person name="Arakawa K."/>
        </authorList>
    </citation>
    <scope>NUCLEOTIDE SEQUENCE [LARGE SCALE GENOMIC DNA]</scope>
</reference>
<evidence type="ECO:0000313" key="2">
    <source>
        <dbReference type="Proteomes" id="UP000299102"/>
    </source>
</evidence>
<organism evidence="1 2">
    <name type="scientific">Eumeta variegata</name>
    <name type="common">Bagworm moth</name>
    <name type="synonym">Eumeta japonica</name>
    <dbReference type="NCBI Taxonomy" id="151549"/>
    <lineage>
        <taxon>Eukaryota</taxon>
        <taxon>Metazoa</taxon>
        <taxon>Ecdysozoa</taxon>
        <taxon>Arthropoda</taxon>
        <taxon>Hexapoda</taxon>
        <taxon>Insecta</taxon>
        <taxon>Pterygota</taxon>
        <taxon>Neoptera</taxon>
        <taxon>Endopterygota</taxon>
        <taxon>Lepidoptera</taxon>
        <taxon>Glossata</taxon>
        <taxon>Ditrysia</taxon>
        <taxon>Tineoidea</taxon>
        <taxon>Psychidae</taxon>
        <taxon>Oiketicinae</taxon>
        <taxon>Eumeta</taxon>
    </lineage>
</organism>
<gene>
    <name evidence="1" type="ORF">EVAR_20582_1</name>
</gene>
<evidence type="ECO:0000313" key="1">
    <source>
        <dbReference type="EMBL" id="GBP29219.1"/>
    </source>
</evidence>
<proteinExistence type="predicted"/>
<dbReference type="AlphaFoldDB" id="A0A4C1USB9"/>
<dbReference type="EMBL" id="BGZK01000217">
    <property type="protein sequence ID" value="GBP29219.1"/>
    <property type="molecule type" value="Genomic_DNA"/>
</dbReference>
<dbReference type="Proteomes" id="UP000299102">
    <property type="component" value="Unassembled WGS sequence"/>
</dbReference>
<comment type="caution">
    <text evidence="1">The sequence shown here is derived from an EMBL/GenBank/DDBJ whole genome shotgun (WGS) entry which is preliminary data.</text>
</comment>
<protein>
    <submittedName>
        <fullName evidence="1">Uncharacterized protein</fullName>
    </submittedName>
</protein>
<name>A0A4C1USB9_EUMVA</name>